<gene>
    <name evidence="1" type="ordered locus">TPEGAU_0538a</name>
</gene>
<organism evidence="1 2">
    <name type="scientific">Treponema pallidum subsp. pertenue (strain Gauthier)</name>
    <dbReference type="NCBI Taxonomy" id="491080"/>
    <lineage>
        <taxon>Bacteria</taxon>
        <taxon>Pseudomonadati</taxon>
        <taxon>Spirochaetota</taxon>
        <taxon>Spirochaetia</taxon>
        <taxon>Spirochaetales</taxon>
        <taxon>Treponemataceae</taxon>
        <taxon>Treponema</taxon>
    </lineage>
</organism>
<name>A0AAU8Q0S9_TREPG</name>
<evidence type="ECO:0000313" key="1">
    <source>
        <dbReference type="EMBL" id="AEZ59799.1"/>
    </source>
</evidence>
<sequence>MRLILTIFQKKIQYPHRSDASHHCSPACAPYTRTGWGTDPSSLLTFSMRNDIPRRVLIPL</sequence>
<dbReference type="KEGG" id="tpg:TPEGAU_0538a"/>
<accession>A0AAU8Q0S9</accession>
<proteinExistence type="predicted"/>
<dbReference type="Proteomes" id="UP000008192">
    <property type="component" value="Chromosome"/>
</dbReference>
<dbReference type="EMBL" id="CP002376">
    <property type="protein sequence ID" value="AEZ59799.1"/>
    <property type="molecule type" value="Genomic_DNA"/>
</dbReference>
<protein>
    <submittedName>
        <fullName evidence="1">Uncharacterized protein</fullName>
    </submittedName>
</protein>
<reference evidence="2" key="1">
    <citation type="journal article" date="2012" name="PLoS Negl. Trop. Dis.">
        <title>Whole genome sequences of three Treponema pallidum ssp. pertenue strains: yaws and syphilis treponemes differ in less than 0.2% of the genome sequence.</title>
        <authorList>
            <person name="Cejkova D."/>
            <person name="Zobanikova M."/>
            <person name="Chen L."/>
            <person name="Pospisilova P."/>
            <person name="Strouhal M."/>
            <person name="Qin X."/>
            <person name="Mikalova L."/>
            <person name="Norris S.J."/>
            <person name="Muzny D.M."/>
            <person name="Gibbs R.A."/>
            <person name="Fulton L.L."/>
            <person name="Sodergren E."/>
            <person name="Weinstock G.M."/>
            <person name="Smajs D."/>
        </authorList>
    </citation>
    <scope>NUCLEOTIDE SEQUENCE [LARGE SCALE GENOMIC DNA]</scope>
    <source>
        <strain evidence="2">Gauthier</strain>
    </source>
</reference>
<dbReference type="AlphaFoldDB" id="A0AAU8Q0S9"/>
<evidence type="ECO:0000313" key="2">
    <source>
        <dbReference type="Proteomes" id="UP000008192"/>
    </source>
</evidence>